<dbReference type="Pfam" id="PF01432">
    <property type="entry name" value="Peptidase_M3"/>
    <property type="match status" value="1"/>
</dbReference>
<evidence type="ECO:0000256" key="4">
    <source>
        <dbReference type="ARBA" id="ARBA00022833"/>
    </source>
</evidence>
<evidence type="ECO:0000259" key="8">
    <source>
        <dbReference type="Pfam" id="PF08439"/>
    </source>
</evidence>
<sequence length="604" mass="69730">MKNLQTASWDNTNIYSNLHDPKIESDYKIIETNTKTLESKSAFYTQLITQIENNDFTELYKQMELTKELTRLSLDSDIIFYKIAGYASTCNSVNALDYDAKALIDKVMQLSTEFSKALKPIQICVQKSPVDFFAAFLDDPRTKELTYKLTKERKELDHLLSVNEEVLLTGFKQDGISAWGKLYKDISGSMKVNIDGNLVGLATANNLYSHSDRPTREKAYRAINEGWRQNEISACSILNSINGWRNEDFKVRSTKKPLHYLDKSCLTSGITRETLDTLMQVTYDKRSVGQEILSMMAGELSIDKLGPWDLMAPKPEVTSSEKTSYPEAIAIIKEAFNEVNPEMGAFAQMMMDKKWIDCADTENRSQGAYCTGFPSVREPRVFMTYDGSMKNVITLAHEIGHAYHSWVMRDLPFNETHYTMTLAETASIFAETTVRDYLLRTSKSKDELKTILWQEIQSAQSLLINIPSRFEFEKRFVELRMKKNVTVPETKELMIASQKYWYENTLTEYDEMFWASKLHFSISGLSFYNYPYLFGYLFSMGIYAKKDSLGADFHSKYVELLRDTGRMTAEELVLKHFNEDISKKEFWLRSIRIVEDSVKKYKNL</sequence>
<accession>A0ABU5VWG7</accession>
<dbReference type="RefSeq" id="WP_323577248.1">
    <property type="nucleotide sequence ID" value="NZ_JAYGJQ010000002.1"/>
</dbReference>
<dbReference type="InterPro" id="IPR034006">
    <property type="entry name" value="M3B_PepF_2"/>
</dbReference>
<protein>
    <submittedName>
        <fullName evidence="9">M3 family oligoendopeptidase</fullName>
        <ecNumber evidence="9">3.4.-.-</ecNumber>
    </submittedName>
</protein>
<dbReference type="EMBL" id="JAYGJQ010000002">
    <property type="protein sequence ID" value="MEA9357297.1"/>
    <property type="molecule type" value="Genomic_DNA"/>
</dbReference>
<comment type="cofactor">
    <cofactor evidence="6">
        <name>Zn(2+)</name>
        <dbReference type="ChEBI" id="CHEBI:29105"/>
    </cofactor>
    <text evidence="6">Binds 1 zinc ion.</text>
</comment>
<dbReference type="InterPro" id="IPR013647">
    <property type="entry name" value="OligopepF_N_dom"/>
</dbReference>
<evidence type="ECO:0000256" key="5">
    <source>
        <dbReference type="ARBA" id="ARBA00023049"/>
    </source>
</evidence>
<evidence type="ECO:0000313" key="10">
    <source>
        <dbReference type="Proteomes" id="UP001302274"/>
    </source>
</evidence>
<dbReference type="Pfam" id="PF08439">
    <property type="entry name" value="Peptidase_M3_N"/>
    <property type="match status" value="1"/>
</dbReference>
<keyword evidence="3 6" id="KW-0378">Hydrolase</keyword>
<evidence type="ECO:0000313" key="9">
    <source>
        <dbReference type="EMBL" id="MEA9357297.1"/>
    </source>
</evidence>
<evidence type="ECO:0000259" key="7">
    <source>
        <dbReference type="Pfam" id="PF01432"/>
    </source>
</evidence>
<organism evidence="9 10">
    <name type="scientific">Bacteriovorax antarcticus</name>
    <dbReference type="NCBI Taxonomy" id="3088717"/>
    <lineage>
        <taxon>Bacteria</taxon>
        <taxon>Pseudomonadati</taxon>
        <taxon>Bdellovibrionota</taxon>
        <taxon>Bacteriovoracia</taxon>
        <taxon>Bacteriovoracales</taxon>
        <taxon>Bacteriovoracaceae</taxon>
        <taxon>Bacteriovorax</taxon>
    </lineage>
</organism>
<keyword evidence="10" id="KW-1185">Reference proteome</keyword>
<dbReference type="SUPFAM" id="SSF55486">
    <property type="entry name" value="Metalloproteases ('zincins'), catalytic domain"/>
    <property type="match status" value="1"/>
</dbReference>
<dbReference type="PANTHER" id="PTHR34217">
    <property type="entry name" value="METAL-DEPENDENT CARBOXYPEPTIDASE"/>
    <property type="match status" value="1"/>
</dbReference>
<keyword evidence="2 6" id="KW-0479">Metal-binding</keyword>
<dbReference type="InterPro" id="IPR001567">
    <property type="entry name" value="Pept_M3A_M3B_dom"/>
</dbReference>
<evidence type="ECO:0000256" key="3">
    <source>
        <dbReference type="ARBA" id="ARBA00022801"/>
    </source>
</evidence>
<feature type="domain" description="Peptidase M3A/M3B catalytic" evidence="7">
    <location>
        <begin position="209"/>
        <end position="592"/>
    </location>
</feature>
<comment type="caution">
    <text evidence="9">The sequence shown here is derived from an EMBL/GenBank/DDBJ whole genome shotgun (WGS) entry which is preliminary data.</text>
</comment>
<dbReference type="Gene3D" id="1.10.1370.30">
    <property type="match status" value="1"/>
</dbReference>
<dbReference type="PANTHER" id="PTHR34217:SF1">
    <property type="entry name" value="CARBOXYPEPTIDASE 1"/>
    <property type="match status" value="1"/>
</dbReference>
<dbReference type="Proteomes" id="UP001302274">
    <property type="component" value="Unassembled WGS sequence"/>
</dbReference>
<keyword evidence="1 6" id="KW-0645">Protease</keyword>
<keyword evidence="4 6" id="KW-0862">Zinc</keyword>
<dbReference type="EC" id="3.4.-.-" evidence="9"/>
<reference evidence="9 10" key="1">
    <citation type="submission" date="2023-11" db="EMBL/GenBank/DDBJ databases">
        <title>A Novel Polar Bacteriovorax (B. antarcticus) Isolated from the Biocrust in Antarctica.</title>
        <authorList>
            <person name="Mun W."/>
            <person name="Choi S.Y."/>
            <person name="Mitchell R.J."/>
        </authorList>
    </citation>
    <scope>NUCLEOTIDE SEQUENCE [LARGE SCALE GENOMIC DNA]</scope>
    <source>
        <strain evidence="9 10">PP10</strain>
    </source>
</reference>
<evidence type="ECO:0000256" key="2">
    <source>
        <dbReference type="ARBA" id="ARBA00022723"/>
    </source>
</evidence>
<gene>
    <name evidence="9" type="ORF">SHI21_13815</name>
</gene>
<proteinExistence type="inferred from homology"/>
<feature type="domain" description="Oligopeptidase F N-terminal" evidence="8">
    <location>
        <begin position="131"/>
        <end position="191"/>
    </location>
</feature>
<keyword evidence="5 6" id="KW-0482">Metalloprotease</keyword>
<evidence type="ECO:0000256" key="1">
    <source>
        <dbReference type="ARBA" id="ARBA00022670"/>
    </source>
</evidence>
<dbReference type="CDD" id="cd09607">
    <property type="entry name" value="M3B_PepF"/>
    <property type="match status" value="1"/>
</dbReference>
<comment type="similarity">
    <text evidence="6">Belongs to the peptidase M3 family.</text>
</comment>
<dbReference type="InterPro" id="IPR001333">
    <property type="entry name" value="Peptidase_M32_Taq"/>
</dbReference>
<dbReference type="GO" id="GO:0016787">
    <property type="term" value="F:hydrolase activity"/>
    <property type="evidence" value="ECO:0007669"/>
    <property type="project" value="UniProtKB-KW"/>
</dbReference>
<name>A0ABU5VWG7_9BACT</name>
<evidence type="ECO:0000256" key="6">
    <source>
        <dbReference type="RuleBase" id="RU003435"/>
    </source>
</evidence>